<feature type="domain" description="NAD-dependent epimerase/dehydratase" evidence="1">
    <location>
        <begin position="2"/>
        <end position="235"/>
    </location>
</feature>
<dbReference type="RefSeq" id="WP_115091815.1">
    <property type="nucleotide sequence ID" value="NZ_CP068107.1"/>
</dbReference>
<reference evidence="2 3" key="1">
    <citation type="submission" date="2018-06" db="EMBL/GenBank/DDBJ databases">
        <authorList>
            <consortium name="Pathogen Informatics"/>
            <person name="Doyle S."/>
        </authorList>
    </citation>
    <scope>NUCLEOTIDE SEQUENCE [LARGE SCALE GENOMIC DNA]</scope>
    <source>
        <strain evidence="2 3">NCTC11179</strain>
    </source>
</reference>
<dbReference type="AlphaFoldDB" id="A0A378U1D5"/>
<proteinExistence type="predicted"/>
<gene>
    <name evidence="2" type="ORF">NCTC11179_02451</name>
</gene>
<dbReference type="GO" id="GO:0004029">
    <property type="term" value="F:aldehyde dehydrogenase (NAD+) activity"/>
    <property type="evidence" value="ECO:0007669"/>
    <property type="project" value="TreeGrafter"/>
</dbReference>
<dbReference type="EMBL" id="UGQL01000002">
    <property type="protein sequence ID" value="STZ68967.1"/>
    <property type="molecule type" value="Genomic_DNA"/>
</dbReference>
<name>A0A378U1D5_MYROD</name>
<dbReference type="InterPro" id="IPR036291">
    <property type="entry name" value="NAD(P)-bd_dom_sf"/>
</dbReference>
<dbReference type="InterPro" id="IPR001509">
    <property type="entry name" value="Epimerase_deHydtase"/>
</dbReference>
<dbReference type="PANTHER" id="PTHR48079">
    <property type="entry name" value="PROTEIN YEEZ"/>
    <property type="match status" value="1"/>
</dbReference>
<dbReference type="PANTHER" id="PTHR48079:SF6">
    <property type="entry name" value="NAD(P)-BINDING DOMAIN-CONTAINING PROTEIN-RELATED"/>
    <property type="match status" value="1"/>
</dbReference>
<evidence type="ECO:0000313" key="3">
    <source>
        <dbReference type="Proteomes" id="UP000255024"/>
    </source>
</evidence>
<accession>A0A378U1D5</accession>
<dbReference type="Gene3D" id="3.40.50.720">
    <property type="entry name" value="NAD(P)-binding Rossmann-like Domain"/>
    <property type="match status" value="1"/>
</dbReference>
<dbReference type="SUPFAM" id="SSF51735">
    <property type="entry name" value="NAD(P)-binding Rossmann-fold domains"/>
    <property type="match status" value="1"/>
</dbReference>
<keyword evidence="3" id="KW-1185">Reference proteome</keyword>
<evidence type="ECO:0000259" key="1">
    <source>
        <dbReference type="Pfam" id="PF01370"/>
    </source>
</evidence>
<dbReference type="Proteomes" id="UP000255024">
    <property type="component" value="Unassembled WGS sequence"/>
</dbReference>
<dbReference type="GO" id="GO:0005737">
    <property type="term" value="C:cytoplasm"/>
    <property type="evidence" value="ECO:0007669"/>
    <property type="project" value="TreeGrafter"/>
</dbReference>
<dbReference type="Pfam" id="PF01370">
    <property type="entry name" value="Epimerase"/>
    <property type="match status" value="1"/>
</dbReference>
<organism evidence="2 3">
    <name type="scientific">Myroides odoratus</name>
    <name type="common">Flavobacterium odoratum</name>
    <dbReference type="NCBI Taxonomy" id="256"/>
    <lineage>
        <taxon>Bacteria</taxon>
        <taxon>Pseudomonadati</taxon>
        <taxon>Bacteroidota</taxon>
        <taxon>Flavobacteriia</taxon>
        <taxon>Flavobacteriales</taxon>
        <taxon>Flavobacteriaceae</taxon>
        <taxon>Myroides</taxon>
    </lineage>
</organism>
<sequence length="332" mass="37343">MILVTGATGLVGSHLLLHLLQQGAESIRAIYRNTQSIAKTKHVFELHQALTLFESIQWQQADILDLPALEDAFEGITHVYHCAAMVSFDPRDEKILRKTNIEGTANIVNLCLAHSIEKLCHISSIAALGESLHYSTPITEQTEWNPALYHSDYALSKFGGEMEVWRGTQEGLDVVIVNPGVIFGRGFYREGSSELFYKVHQGFPFYTTGTTAVVSVEDVVSAMYQLMESEHKNERYILVSDNLKNRELLHYIAALLQKKPASFEIGPFGLALAWRLDAFVSILTRKKRSFTRAIAKASFSCFIYDASKIEQTLDFTFSSYQKFLVDVSKGFK</sequence>
<evidence type="ECO:0000313" key="2">
    <source>
        <dbReference type="EMBL" id="STZ68967.1"/>
    </source>
</evidence>
<protein>
    <submittedName>
        <fullName evidence="2">Short chain dehydrogenase</fullName>
    </submittedName>
</protein>
<dbReference type="InterPro" id="IPR051783">
    <property type="entry name" value="NAD(P)-dependent_oxidoreduct"/>
</dbReference>